<dbReference type="STRING" id="658218.SAMN05216562_2100"/>
<organism evidence="1 2">
    <name type="scientific">Microbulbifer marinus</name>
    <dbReference type="NCBI Taxonomy" id="658218"/>
    <lineage>
        <taxon>Bacteria</taxon>
        <taxon>Pseudomonadati</taxon>
        <taxon>Pseudomonadota</taxon>
        <taxon>Gammaproteobacteria</taxon>
        <taxon>Cellvibrionales</taxon>
        <taxon>Microbulbiferaceae</taxon>
        <taxon>Microbulbifer</taxon>
    </lineage>
</organism>
<evidence type="ECO:0000313" key="2">
    <source>
        <dbReference type="Proteomes" id="UP000198658"/>
    </source>
</evidence>
<protein>
    <submittedName>
        <fullName evidence="1">Uncharacterized protein</fullName>
    </submittedName>
</protein>
<sequence length="198" mass="22706">MPLAAHPAFESTLAEFFRKRLQELAPELQPQPADDTLWYIGNLLARFGDSDQLFGYDRGEVSMRPLALLYKDAREAASQWERCQLLRQLGDLALFVGALFPESYSRRGIRRDYFVGMGGGAYDYLGENAQQNRHVFEELARRFVRILDLVARVCARQQAFDAADVLDLYQRWRQSRDPRLAEQLHSLGIAVPDTDVSH</sequence>
<proteinExistence type="predicted"/>
<reference evidence="2" key="1">
    <citation type="submission" date="2016-10" db="EMBL/GenBank/DDBJ databases">
        <authorList>
            <person name="Varghese N."/>
            <person name="Submissions S."/>
        </authorList>
    </citation>
    <scope>NUCLEOTIDE SEQUENCE [LARGE SCALE GENOMIC DNA]</scope>
    <source>
        <strain evidence="2">CGMCC 1.10657</strain>
    </source>
</reference>
<accession>A0A1H3Z1J7</accession>
<name>A0A1H3Z1J7_9GAMM</name>
<keyword evidence="2" id="KW-1185">Reference proteome</keyword>
<gene>
    <name evidence="1" type="ORF">SAMN05216562_2100</name>
</gene>
<dbReference type="AlphaFoldDB" id="A0A1H3Z1J7"/>
<dbReference type="EMBL" id="FNQO01000002">
    <property type="protein sequence ID" value="SEA17192.1"/>
    <property type="molecule type" value="Genomic_DNA"/>
</dbReference>
<dbReference type="OrthoDB" id="5564675at2"/>
<dbReference type="RefSeq" id="WP_091387959.1">
    <property type="nucleotide sequence ID" value="NZ_FNQO01000002.1"/>
</dbReference>
<dbReference type="Proteomes" id="UP000198658">
    <property type="component" value="Unassembled WGS sequence"/>
</dbReference>
<evidence type="ECO:0000313" key="1">
    <source>
        <dbReference type="EMBL" id="SEA17192.1"/>
    </source>
</evidence>